<sequence>MKNLLKLFFIIFMFLYGYESRAQENQEKIEDTIPKKGYFQISPRVGYDFPTYKNNTPYIDYNGGLDFGISLDYYWNWFGVGADFGYIMNKPESTYPTDNLYESDFSSPINSFNLNEEKITRLFYGIGPNFQYITKSEKYKVELNTRVGFSNINGGRTLLEGTSEKSITYPLNFHAGYKATNVLSAKGQVRFTYSLNQNFGFNIGGYYMRHFEASELNEAGISASYQPFKIGDGVTSEPITTINSENMTRSEPCDCDIYSIGVFAGITYKFSNKDKVEVIDETQKVCPVCHEKHQPVCCETCGCNITITAKDKYTGEVLSNTDVILQDLNGNIVESGTTNSFGVIVFNEVKENNYVISGKLYGIDLENTNITQNDFKNCHKNSAGIQKTILYSDNQFILKGNVVECNTDQGIQDVDIQLNDFKKSLEKHTLSDTKGQFNFHLEQISVYTLKGKKDGYYSSEVEVSTSTYDRSKTLFIDFEMCVDPCGKAIKLDNINFDLDKSEILPKAIPDLERIVKLMKDNPNIKVEMSSHTDSQGSDIYNQNLSQRRADATVKYIVERGISRDRLIARGAGETELKNKKCANNVPCTDDEHRINRRTEFKVICF</sequence>
<evidence type="ECO:0000256" key="2">
    <source>
        <dbReference type="ARBA" id="ARBA00023136"/>
    </source>
</evidence>
<evidence type="ECO:0000313" key="6">
    <source>
        <dbReference type="EMBL" id="SEA74593.1"/>
    </source>
</evidence>
<dbReference type="CDD" id="cd07185">
    <property type="entry name" value="OmpA_C-like"/>
    <property type="match status" value="1"/>
</dbReference>
<evidence type="ECO:0000259" key="5">
    <source>
        <dbReference type="PROSITE" id="PS51123"/>
    </source>
</evidence>
<dbReference type="PANTHER" id="PTHR30329">
    <property type="entry name" value="STATOR ELEMENT OF FLAGELLAR MOTOR COMPLEX"/>
    <property type="match status" value="1"/>
</dbReference>
<dbReference type="AlphaFoldDB" id="A0A1H4DP80"/>
<dbReference type="InterPro" id="IPR036737">
    <property type="entry name" value="OmpA-like_sf"/>
</dbReference>
<protein>
    <submittedName>
        <fullName evidence="6">OmpA family protein</fullName>
    </submittedName>
</protein>
<keyword evidence="7" id="KW-1185">Reference proteome</keyword>
<dbReference type="PROSITE" id="PS51123">
    <property type="entry name" value="OMPA_2"/>
    <property type="match status" value="1"/>
</dbReference>
<dbReference type="InterPro" id="IPR050330">
    <property type="entry name" value="Bact_OuterMem_StrucFunc"/>
</dbReference>
<gene>
    <name evidence="6" type="ORF">SAMN05421540_11311</name>
</gene>
<dbReference type="RefSeq" id="WP_093245829.1">
    <property type="nucleotide sequence ID" value="NZ_FNQF01000013.1"/>
</dbReference>
<feature type="domain" description="OmpA-like" evidence="5">
    <location>
        <begin position="485"/>
        <end position="605"/>
    </location>
</feature>
<keyword evidence="2 4" id="KW-0472">Membrane</keyword>
<dbReference type="SUPFAM" id="SSF103088">
    <property type="entry name" value="OmpA-like"/>
    <property type="match status" value="1"/>
</dbReference>
<evidence type="ECO:0000256" key="1">
    <source>
        <dbReference type="ARBA" id="ARBA00004442"/>
    </source>
</evidence>
<dbReference type="EMBL" id="FNQF01000013">
    <property type="protein sequence ID" value="SEA74593.1"/>
    <property type="molecule type" value="Genomic_DNA"/>
</dbReference>
<dbReference type="Gene3D" id="3.30.1330.60">
    <property type="entry name" value="OmpA-like domain"/>
    <property type="match status" value="1"/>
</dbReference>
<dbReference type="Proteomes" id="UP000198820">
    <property type="component" value="Unassembled WGS sequence"/>
</dbReference>
<comment type="subcellular location">
    <subcellularLocation>
        <location evidence="1">Cell outer membrane</location>
    </subcellularLocation>
</comment>
<accession>A0A1H4DP80</accession>
<evidence type="ECO:0000256" key="4">
    <source>
        <dbReference type="PROSITE-ProRule" id="PRU00473"/>
    </source>
</evidence>
<dbReference type="PANTHER" id="PTHR30329:SF21">
    <property type="entry name" value="LIPOPROTEIN YIAD-RELATED"/>
    <property type="match status" value="1"/>
</dbReference>
<dbReference type="GO" id="GO:0009279">
    <property type="term" value="C:cell outer membrane"/>
    <property type="evidence" value="ECO:0007669"/>
    <property type="project" value="UniProtKB-SubCell"/>
</dbReference>
<evidence type="ECO:0000313" key="7">
    <source>
        <dbReference type="Proteomes" id="UP000198820"/>
    </source>
</evidence>
<reference evidence="6 7" key="1">
    <citation type="submission" date="2016-10" db="EMBL/GenBank/DDBJ databases">
        <authorList>
            <person name="de Groot N.N."/>
        </authorList>
    </citation>
    <scope>NUCLEOTIDE SEQUENCE [LARGE SCALE GENOMIC DNA]</scope>
    <source>
        <strain evidence="6 7">DSM 23581</strain>
    </source>
</reference>
<dbReference type="Pfam" id="PF00691">
    <property type="entry name" value="OmpA"/>
    <property type="match status" value="1"/>
</dbReference>
<dbReference type="InterPro" id="IPR006665">
    <property type="entry name" value="OmpA-like"/>
</dbReference>
<dbReference type="SUPFAM" id="SSF49478">
    <property type="entry name" value="Cna protein B-type domain"/>
    <property type="match status" value="2"/>
</dbReference>
<evidence type="ECO:0000256" key="3">
    <source>
        <dbReference type="ARBA" id="ARBA00023237"/>
    </source>
</evidence>
<dbReference type="InterPro" id="IPR006664">
    <property type="entry name" value="OMP_bac"/>
</dbReference>
<proteinExistence type="predicted"/>
<organism evidence="6 7">
    <name type="scientific">Psychroflexus halocasei</name>
    <dbReference type="NCBI Taxonomy" id="908615"/>
    <lineage>
        <taxon>Bacteria</taxon>
        <taxon>Pseudomonadati</taxon>
        <taxon>Bacteroidota</taxon>
        <taxon>Flavobacteriia</taxon>
        <taxon>Flavobacteriales</taxon>
        <taxon>Flavobacteriaceae</taxon>
        <taxon>Psychroflexus</taxon>
    </lineage>
</organism>
<keyword evidence="3" id="KW-0998">Cell outer membrane</keyword>
<name>A0A1H4DP80_9FLAO</name>
<dbReference type="PRINTS" id="PR01021">
    <property type="entry name" value="OMPADOMAIN"/>
</dbReference>
<dbReference type="STRING" id="908615.SAMN05421540_11311"/>
<dbReference type="Gene3D" id="2.60.40.1120">
    <property type="entry name" value="Carboxypeptidase-like, regulatory domain"/>
    <property type="match status" value="1"/>
</dbReference>